<dbReference type="KEGG" id="cpae:CPAST_c40070"/>
<keyword evidence="6" id="KW-1185">Reference proteome</keyword>
<dbReference type="Pfam" id="PF00589">
    <property type="entry name" value="Phage_integrase"/>
    <property type="match status" value="1"/>
</dbReference>
<dbReference type="InterPro" id="IPR011010">
    <property type="entry name" value="DNA_brk_join_enz"/>
</dbReference>
<reference evidence="4" key="2">
    <citation type="submission" date="2015-10" db="EMBL/GenBank/DDBJ databases">
        <title>Improved Draft Genome Sequence of Clostridium pasteurianum Strain ATCC 6013 (DSM 525) Using a Hybrid Next-Generation Sequencing Approach.</title>
        <authorList>
            <person name="Pyne M.E."/>
            <person name="Utturkar S.M."/>
            <person name="Brown S.D."/>
            <person name="Moo-Young M."/>
            <person name="Chung D.A."/>
            <person name="Chou P.C."/>
        </authorList>
    </citation>
    <scope>NUCLEOTIDE SEQUENCE</scope>
    <source>
        <strain evidence="4">ATCC 6013</strain>
    </source>
</reference>
<dbReference type="EMBL" id="CP009268">
    <property type="protein sequence ID" value="AJA54025.1"/>
    <property type="molecule type" value="Genomic_DNA"/>
</dbReference>
<reference evidence="3 6" key="1">
    <citation type="journal article" date="2015" name="Genome Announc.">
        <title>Complete Genome Sequence of the Nitrogen-Fixing and Solvent-Producing Clostridium pasteurianum DSM 525.</title>
        <authorList>
            <person name="Poehlein A."/>
            <person name="Grosse-Honebrink A."/>
            <person name="Zhang Y."/>
            <person name="Minton N.P."/>
            <person name="Daniel R."/>
        </authorList>
    </citation>
    <scope>NUCLEOTIDE SEQUENCE [LARGE SCALE GENOMIC DNA]</scope>
    <source>
        <strain evidence="3">DSM 525</strain>
        <strain evidence="6">DSM 525 / ATCC 6013</strain>
    </source>
</reference>
<dbReference type="Gene3D" id="1.10.443.10">
    <property type="entry name" value="Intergrase catalytic core"/>
    <property type="match status" value="1"/>
</dbReference>
<proteinExistence type="predicted"/>
<dbReference type="Proteomes" id="UP000030905">
    <property type="component" value="Chromosome"/>
</dbReference>
<accession>A0A0H3J9K5</accession>
<evidence type="ECO:0000313" key="3">
    <source>
        <dbReference type="EMBL" id="AJA54025.1"/>
    </source>
</evidence>
<protein>
    <submittedName>
        <fullName evidence="4">Integrase family protein</fullName>
    </submittedName>
    <submittedName>
        <fullName evidence="3">Phage integrase family</fullName>
    </submittedName>
</protein>
<dbReference type="Proteomes" id="UP000028042">
    <property type="component" value="Unassembled WGS sequence"/>
</dbReference>
<organism evidence="3 6">
    <name type="scientific">Clostridium pasteurianum DSM 525 = ATCC 6013</name>
    <dbReference type="NCBI Taxonomy" id="1262449"/>
    <lineage>
        <taxon>Bacteria</taxon>
        <taxon>Bacillati</taxon>
        <taxon>Bacillota</taxon>
        <taxon>Clostridia</taxon>
        <taxon>Eubacteriales</taxon>
        <taxon>Clostridiaceae</taxon>
        <taxon>Clostridium</taxon>
    </lineage>
</organism>
<dbReference type="GO" id="GO:0015074">
    <property type="term" value="P:DNA integration"/>
    <property type="evidence" value="ECO:0007669"/>
    <property type="project" value="InterPro"/>
</dbReference>
<dbReference type="PROSITE" id="PS51898">
    <property type="entry name" value="TYR_RECOMBINASE"/>
    <property type="match status" value="1"/>
</dbReference>
<dbReference type="GeneID" id="93076333"/>
<name>A0A0H3J9K5_CLOPA</name>
<dbReference type="InterPro" id="IPR013762">
    <property type="entry name" value="Integrase-like_cat_sf"/>
</dbReference>
<reference evidence="4 5" key="3">
    <citation type="journal article" name="Genome Announc.">
        <title>Improved Draft Genome Sequence of Clostridium pasteurianum Strain ATCC 6013 (DSM 525) Using a Hybrid Next-Generation Sequencing Approach.</title>
        <authorList>
            <person name="Pyne M.E."/>
            <person name="Utturkar S."/>
            <person name="Brown S.D."/>
            <person name="Moo-Young M."/>
            <person name="Chung D.A."/>
            <person name="Chou C.P."/>
        </authorList>
    </citation>
    <scope>NUCLEOTIDE SEQUENCE [LARGE SCALE GENOMIC DNA]</scope>
    <source>
        <strain evidence="4 5">ATCC 6013</strain>
    </source>
</reference>
<sequence>MKDVEPPKYKRKEADHYEVSEVALLVDALESEPLKYRLMVLLTLSCGLRAGELTGLKWDDINFKENTIKINKATQYLPMKMYLRRILKNETSERIISVPEHVMDLLSVYQTEYENKQEKHGDLWEDTNYIFTKWNGLHIHPETPGKWFSKM</sequence>
<keyword evidence="1" id="KW-0233">DNA recombination</keyword>
<evidence type="ECO:0000259" key="2">
    <source>
        <dbReference type="PROSITE" id="PS51898"/>
    </source>
</evidence>
<dbReference type="KEGG" id="cpat:CLPA_c40070"/>
<dbReference type="RefSeq" id="WP_051035257.1">
    <property type="nucleotide sequence ID" value="NZ_ANZB01000006.1"/>
</dbReference>
<dbReference type="SUPFAM" id="SSF56349">
    <property type="entry name" value="DNA breaking-rejoining enzymes"/>
    <property type="match status" value="1"/>
</dbReference>
<evidence type="ECO:0000313" key="5">
    <source>
        <dbReference type="Proteomes" id="UP000028042"/>
    </source>
</evidence>
<evidence type="ECO:0000256" key="1">
    <source>
        <dbReference type="ARBA" id="ARBA00023172"/>
    </source>
</evidence>
<dbReference type="EMBL" id="JPGY02000001">
    <property type="protein sequence ID" value="KRU13950.1"/>
    <property type="molecule type" value="Genomic_DNA"/>
</dbReference>
<dbReference type="AlphaFoldDB" id="A0A0H3J9K5"/>
<evidence type="ECO:0000313" key="6">
    <source>
        <dbReference type="Proteomes" id="UP000030905"/>
    </source>
</evidence>
<dbReference type="InterPro" id="IPR002104">
    <property type="entry name" value="Integrase_catalytic"/>
</dbReference>
<dbReference type="PATRIC" id="fig|1262449.7.peg.4036"/>
<feature type="domain" description="Tyr recombinase" evidence="2">
    <location>
        <begin position="12"/>
        <end position="151"/>
    </location>
</feature>
<dbReference type="GO" id="GO:0006310">
    <property type="term" value="P:DNA recombination"/>
    <property type="evidence" value="ECO:0007669"/>
    <property type="project" value="UniProtKB-KW"/>
</dbReference>
<gene>
    <name evidence="3" type="ORF">CLPA_c40070</name>
    <name evidence="4" type="ORF">CP6013_03206</name>
</gene>
<dbReference type="GO" id="GO:0003677">
    <property type="term" value="F:DNA binding"/>
    <property type="evidence" value="ECO:0007669"/>
    <property type="project" value="InterPro"/>
</dbReference>
<dbReference type="CDD" id="cd01189">
    <property type="entry name" value="INT_ICEBs1_C_like"/>
    <property type="match status" value="1"/>
</dbReference>
<evidence type="ECO:0000313" key="4">
    <source>
        <dbReference type="EMBL" id="KRU13950.1"/>
    </source>
</evidence>
<dbReference type="eggNOG" id="COG0582">
    <property type="taxonomic scope" value="Bacteria"/>
</dbReference>